<sequence>MNWAPTSSREADDEAPMARYNRQLAARIDAQLQSGLEASLHGAKHCVVRTGVNAVLTVLPAATGGDAGDVVFGPAPFAACIAYVNTNLVDREARPHRPPHPHPAPQGRTHDEDA</sequence>
<keyword evidence="3" id="KW-1185">Reference proteome</keyword>
<protein>
    <submittedName>
        <fullName evidence="2">Uncharacterized protein</fullName>
    </submittedName>
</protein>
<dbReference type="EMBL" id="JACHTE010000001">
    <property type="protein sequence ID" value="MBB1087042.1"/>
    <property type="molecule type" value="Genomic_DNA"/>
</dbReference>
<organism evidence="2 3">
    <name type="scientific">Marilutibacter penaei</name>
    <dbReference type="NCBI Taxonomy" id="2759900"/>
    <lineage>
        <taxon>Bacteria</taxon>
        <taxon>Pseudomonadati</taxon>
        <taxon>Pseudomonadota</taxon>
        <taxon>Gammaproteobacteria</taxon>
        <taxon>Lysobacterales</taxon>
        <taxon>Lysobacteraceae</taxon>
        <taxon>Marilutibacter</taxon>
    </lineage>
</organism>
<dbReference type="AlphaFoldDB" id="A0A7W3U176"/>
<evidence type="ECO:0000256" key="1">
    <source>
        <dbReference type="SAM" id="MobiDB-lite"/>
    </source>
</evidence>
<comment type="caution">
    <text evidence="2">The sequence shown here is derived from an EMBL/GenBank/DDBJ whole genome shotgun (WGS) entry which is preliminary data.</text>
</comment>
<evidence type="ECO:0000313" key="3">
    <source>
        <dbReference type="Proteomes" id="UP000552587"/>
    </source>
</evidence>
<dbReference type="Proteomes" id="UP000552587">
    <property type="component" value="Unassembled WGS sequence"/>
</dbReference>
<feature type="region of interest" description="Disordered" evidence="1">
    <location>
        <begin position="91"/>
        <end position="114"/>
    </location>
</feature>
<dbReference type="RefSeq" id="WP_182667831.1">
    <property type="nucleotide sequence ID" value="NZ_JACHTE010000001.1"/>
</dbReference>
<evidence type="ECO:0000313" key="2">
    <source>
        <dbReference type="EMBL" id="MBB1087042.1"/>
    </source>
</evidence>
<reference evidence="2 3" key="1">
    <citation type="submission" date="2020-07" db="EMBL/GenBank/DDBJ databases">
        <authorList>
            <person name="Xu S."/>
            <person name="Li A."/>
        </authorList>
    </citation>
    <scope>NUCLEOTIDE SEQUENCE [LARGE SCALE GENOMIC DNA]</scope>
    <source>
        <strain evidence="2 3">SG-8</strain>
    </source>
</reference>
<accession>A0A7W3U176</accession>
<gene>
    <name evidence="2" type="ORF">H4F99_00915</name>
</gene>
<proteinExistence type="predicted"/>
<name>A0A7W3U176_9GAMM</name>